<proteinExistence type="predicted"/>
<dbReference type="AlphaFoldDB" id="A0AAT9HB07"/>
<reference evidence="3" key="1">
    <citation type="submission" date="2024-06" db="EMBL/GenBank/DDBJ databases">
        <authorList>
            <consortium name="consrtm"/>
            <person name="Uemura M."/>
            <person name="Terahara T."/>
        </authorList>
    </citation>
    <scope>NUCLEOTIDE SEQUENCE</scope>
    <source>
        <strain evidence="3">KM77-8</strain>
    </source>
</reference>
<keyword evidence="2" id="KW-1133">Transmembrane helix</keyword>
<reference evidence="3" key="2">
    <citation type="submission" date="2024-07" db="EMBL/GenBank/DDBJ databases">
        <title>Streptomyces haneummycinica sp. nov., a new antibiotic-producing actinobacterium isolated from marine sediment.</title>
        <authorList>
            <person name="Uemura M."/>
            <person name="Hamada M."/>
            <person name="Hirano S."/>
            <person name="Kobayashi K."/>
            <person name="Ohshiro T."/>
            <person name="Kobayashi T."/>
            <person name="Terahara T."/>
        </authorList>
    </citation>
    <scope>NUCLEOTIDE SEQUENCE</scope>
    <source>
        <strain evidence="3">KM77-8</strain>
    </source>
</reference>
<protein>
    <recommendedName>
        <fullName evidence="4">LytR family transcriptional regulator</fullName>
    </recommendedName>
</protein>
<feature type="region of interest" description="Disordered" evidence="1">
    <location>
        <begin position="73"/>
        <end position="95"/>
    </location>
</feature>
<dbReference type="EMBL" id="AP035768">
    <property type="protein sequence ID" value="BFO14574.1"/>
    <property type="molecule type" value="Genomic_DNA"/>
</dbReference>
<evidence type="ECO:0000313" key="3">
    <source>
        <dbReference type="EMBL" id="BFO14574.1"/>
    </source>
</evidence>
<keyword evidence="2" id="KW-0472">Membrane</keyword>
<evidence type="ECO:0000256" key="2">
    <source>
        <dbReference type="SAM" id="Phobius"/>
    </source>
</evidence>
<sequence>MFLLVRGQGHEKSDGTGDDGDDAGIRPRRRVRVLKITGLALAGLLVLGAGAAGWVYWQLDDNIRSVDINSALGDDRPAKALPTPSATAAPLPTEP</sequence>
<feature type="transmembrane region" description="Helical" evidence="2">
    <location>
        <begin position="36"/>
        <end position="57"/>
    </location>
</feature>
<name>A0AAT9HB07_9ACTN</name>
<organism evidence="3">
    <name type="scientific">Streptomyces haneummycinicus</name>
    <dbReference type="NCBI Taxonomy" id="3074435"/>
    <lineage>
        <taxon>Bacteria</taxon>
        <taxon>Bacillati</taxon>
        <taxon>Actinomycetota</taxon>
        <taxon>Actinomycetes</taxon>
        <taxon>Kitasatosporales</taxon>
        <taxon>Streptomycetaceae</taxon>
        <taxon>Streptomyces</taxon>
    </lineage>
</organism>
<feature type="region of interest" description="Disordered" evidence="1">
    <location>
        <begin position="1"/>
        <end position="25"/>
    </location>
</feature>
<evidence type="ECO:0008006" key="4">
    <source>
        <dbReference type="Google" id="ProtNLM"/>
    </source>
</evidence>
<feature type="compositionally biased region" description="Low complexity" evidence="1">
    <location>
        <begin position="79"/>
        <end position="95"/>
    </location>
</feature>
<gene>
    <name evidence="3" type="ORF">SHKM778_09620</name>
</gene>
<evidence type="ECO:0000256" key="1">
    <source>
        <dbReference type="SAM" id="MobiDB-lite"/>
    </source>
</evidence>
<accession>A0AAT9HB07</accession>
<keyword evidence="2" id="KW-0812">Transmembrane</keyword>